<reference evidence="2" key="2">
    <citation type="submission" date="2023-05" db="EMBL/GenBank/DDBJ databases">
        <authorList>
            <consortium name="Lawrence Berkeley National Laboratory"/>
            <person name="Steindorff A."/>
            <person name="Hensen N."/>
            <person name="Bonometti L."/>
            <person name="Westerberg I."/>
            <person name="Brannstrom I.O."/>
            <person name="Guillou S."/>
            <person name="Cros-Aarteil S."/>
            <person name="Calhoun S."/>
            <person name="Haridas S."/>
            <person name="Kuo A."/>
            <person name="Mondo S."/>
            <person name="Pangilinan J."/>
            <person name="Riley R."/>
            <person name="Labutti K."/>
            <person name="Andreopoulos B."/>
            <person name="Lipzen A."/>
            <person name="Chen C."/>
            <person name="Yanf M."/>
            <person name="Daum C."/>
            <person name="Ng V."/>
            <person name="Clum A."/>
            <person name="Ohm R."/>
            <person name="Martin F."/>
            <person name="Silar P."/>
            <person name="Natvig D."/>
            <person name="Lalanne C."/>
            <person name="Gautier V."/>
            <person name="Ament-Velasquez S.L."/>
            <person name="Kruys A."/>
            <person name="Hutchinson M.I."/>
            <person name="Powell A.J."/>
            <person name="Barry K."/>
            <person name="Miller A.N."/>
            <person name="Grigoriev I.V."/>
            <person name="Debuchy R."/>
            <person name="Gladieux P."/>
            <person name="Thoren M.H."/>
            <person name="Johannesson H."/>
        </authorList>
    </citation>
    <scope>NUCLEOTIDE SEQUENCE</scope>
    <source>
        <strain evidence="2">PSN243</strain>
    </source>
</reference>
<proteinExistence type="predicted"/>
<accession>A0AAV9GV83</accession>
<name>A0AAV9GV83_9PEZI</name>
<evidence type="ECO:0000313" key="3">
    <source>
        <dbReference type="Proteomes" id="UP001321760"/>
    </source>
</evidence>
<dbReference type="InterPro" id="IPR045518">
    <property type="entry name" value="2EXR"/>
</dbReference>
<comment type="caution">
    <text evidence="2">The sequence shown here is derived from an EMBL/GenBank/DDBJ whole genome shotgun (WGS) entry which is preliminary data.</text>
</comment>
<organism evidence="2 3">
    <name type="scientific">Podospora aff. communis PSN243</name>
    <dbReference type="NCBI Taxonomy" id="3040156"/>
    <lineage>
        <taxon>Eukaryota</taxon>
        <taxon>Fungi</taxon>
        <taxon>Dikarya</taxon>
        <taxon>Ascomycota</taxon>
        <taxon>Pezizomycotina</taxon>
        <taxon>Sordariomycetes</taxon>
        <taxon>Sordariomycetidae</taxon>
        <taxon>Sordariales</taxon>
        <taxon>Podosporaceae</taxon>
        <taxon>Podospora</taxon>
    </lineage>
</organism>
<feature type="domain" description="2EXR" evidence="1">
    <location>
        <begin position="5"/>
        <end position="112"/>
    </location>
</feature>
<dbReference type="EMBL" id="MU865925">
    <property type="protein sequence ID" value="KAK4452246.1"/>
    <property type="molecule type" value="Genomic_DNA"/>
</dbReference>
<sequence>MAETFHQFPLLPFELREEIWKHAVRPAQPGAHYFSIYDPNQIDHAVNFRTDFEADFPSQHDCAVEQLEQPPVLVKEAMPNMSWTAHNPSAYLIDYGLWTACKESREVIEKAFKSRKCIEPQFPTSHSGVSSTAAFSSKGRADDNGTTGRCYLTVFHNQDLFIIHPEPDLRTMMDRSITLKLPLNLGTPIPCSLLHWDKPNLRPVHVAFEFHPQWRGCRLSGHPRRPDQAVLGVARQVLDRLHSTLPHSHTSYVWFIDYQIERKGPDCMVAEDEASRPCDPMPLVFYARDRRFVEVMRCQEEGNTERSVIRNEGFDQYEPGGALQILSMLAFMQVHWGRRSPIPPVLRWGLLACEDLNL</sequence>
<evidence type="ECO:0000313" key="2">
    <source>
        <dbReference type="EMBL" id="KAK4452246.1"/>
    </source>
</evidence>
<keyword evidence="3" id="KW-1185">Reference proteome</keyword>
<dbReference type="Proteomes" id="UP001321760">
    <property type="component" value="Unassembled WGS sequence"/>
</dbReference>
<reference evidence="2" key="1">
    <citation type="journal article" date="2023" name="Mol. Phylogenet. Evol.">
        <title>Genome-scale phylogeny and comparative genomics of the fungal order Sordariales.</title>
        <authorList>
            <person name="Hensen N."/>
            <person name="Bonometti L."/>
            <person name="Westerberg I."/>
            <person name="Brannstrom I.O."/>
            <person name="Guillou S."/>
            <person name="Cros-Aarteil S."/>
            <person name="Calhoun S."/>
            <person name="Haridas S."/>
            <person name="Kuo A."/>
            <person name="Mondo S."/>
            <person name="Pangilinan J."/>
            <person name="Riley R."/>
            <person name="LaButti K."/>
            <person name="Andreopoulos B."/>
            <person name="Lipzen A."/>
            <person name="Chen C."/>
            <person name="Yan M."/>
            <person name="Daum C."/>
            <person name="Ng V."/>
            <person name="Clum A."/>
            <person name="Steindorff A."/>
            <person name="Ohm R.A."/>
            <person name="Martin F."/>
            <person name="Silar P."/>
            <person name="Natvig D.O."/>
            <person name="Lalanne C."/>
            <person name="Gautier V."/>
            <person name="Ament-Velasquez S.L."/>
            <person name="Kruys A."/>
            <person name="Hutchinson M.I."/>
            <person name="Powell A.J."/>
            <person name="Barry K."/>
            <person name="Miller A.N."/>
            <person name="Grigoriev I.V."/>
            <person name="Debuchy R."/>
            <person name="Gladieux P."/>
            <person name="Hiltunen Thoren M."/>
            <person name="Johannesson H."/>
        </authorList>
    </citation>
    <scope>NUCLEOTIDE SEQUENCE</scope>
    <source>
        <strain evidence="2">PSN243</strain>
    </source>
</reference>
<gene>
    <name evidence="2" type="ORF">QBC34DRAFT_42342</name>
</gene>
<dbReference type="PANTHER" id="PTHR35910">
    <property type="entry name" value="2EXR DOMAIN-CONTAINING PROTEIN"/>
    <property type="match status" value="1"/>
</dbReference>
<dbReference type="PANTHER" id="PTHR35910:SF1">
    <property type="entry name" value="2EXR DOMAIN-CONTAINING PROTEIN"/>
    <property type="match status" value="1"/>
</dbReference>
<evidence type="ECO:0000259" key="1">
    <source>
        <dbReference type="Pfam" id="PF20150"/>
    </source>
</evidence>
<dbReference type="AlphaFoldDB" id="A0AAV9GV83"/>
<protein>
    <recommendedName>
        <fullName evidence="1">2EXR domain-containing protein</fullName>
    </recommendedName>
</protein>
<dbReference type="Pfam" id="PF20150">
    <property type="entry name" value="2EXR"/>
    <property type="match status" value="1"/>
</dbReference>